<evidence type="ECO:0000256" key="1">
    <source>
        <dbReference type="SAM" id="MobiDB-lite"/>
    </source>
</evidence>
<dbReference type="EMBL" id="BMPI01000016">
    <property type="protein sequence ID" value="GGM32642.1"/>
    <property type="molecule type" value="Genomic_DNA"/>
</dbReference>
<feature type="compositionally biased region" description="Polar residues" evidence="1">
    <location>
        <begin position="199"/>
        <end position="209"/>
    </location>
</feature>
<organism evidence="2 3">
    <name type="scientific">Dactylosporangium sucinum</name>
    <dbReference type="NCBI Taxonomy" id="1424081"/>
    <lineage>
        <taxon>Bacteria</taxon>
        <taxon>Bacillati</taxon>
        <taxon>Actinomycetota</taxon>
        <taxon>Actinomycetes</taxon>
        <taxon>Micromonosporales</taxon>
        <taxon>Micromonosporaceae</taxon>
        <taxon>Dactylosporangium</taxon>
    </lineage>
</organism>
<reference evidence="2" key="1">
    <citation type="journal article" date="2014" name="Int. J. Syst. Evol. Microbiol.">
        <title>Complete genome sequence of Corynebacterium casei LMG S-19264T (=DSM 44701T), isolated from a smear-ripened cheese.</title>
        <authorList>
            <consortium name="US DOE Joint Genome Institute (JGI-PGF)"/>
            <person name="Walter F."/>
            <person name="Albersmeier A."/>
            <person name="Kalinowski J."/>
            <person name="Ruckert C."/>
        </authorList>
    </citation>
    <scope>NUCLEOTIDE SEQUENCE</scope>
    <source>
        <strain evidence="2">JCM 19831</strain>
    </source>
</reference>
<feature type="region of interest" description="Disordered" evidence="1">
    <location>
        <begin position="341"/>
        <end position="382"/>
    </location>
</feature>
<dbReference type="AlphaFoldDB" id="A0A917TQ03"/>
<protein>
    <recommendedName>
        <fullName evidence="4">PPE family domain-containing protein</fullName>
    </recommendedName>
</protein>
<sequence length="414" mass="44588">MTGPYDRWRLPELYAMVANESDAAAVAHLQAWEQQHHLLVTQKQRLESLIAELENYWSPTRSEASLAFIDRLKQMVRTIDLASISAARIWGGLGHIADALNDTKRDLGELRAQYDDPTAAAKAFNKRALPQLPENLAPSQSVIPGLDKLMTREHQERLDEKARAIMVSADQRVAEATETMGTMPELGRIDEGLRLNPGEPTSTASQSGSPYRYVPTPTFEPPQPTSIGQPILAEGPSVASGPPTTPHIEPVQVPLNDGPNITSSFVVLPGSSRTPVESQAFRTGVLGEPPGQAAMRGTPAKTAASPSALPYPGVIGGGAPPPAGAQARHRGVRDGSAVLRPPRIREERSEGGGRSADGGWFDRSFAQYAERRQDRQQSDQGTMWDVEEGVPPILEAPHLPAAHDPGPGVIGIDR</sequence>
<dbReference type="Proteomes" id="UP000642070">
    <property type="component" value="Unassembled WGS sequence"/>
</dbReference>
<reference evidence="2" key="2">
    <citation type="submission" date="2020-09" db="EMBL/GenBank/DDBJ databases">
        <authorList>
            <person name="Sun Q."/>
            <person name="Ohkuma M."/>
        </authorList>
    </citation>
    <scope>NUCLEOTIDE SEQUENCE</scope>
    <source>
        <strain evidence="2">JCM 19831</strain>
    </source>
</reference>
<dbReference type="RefSeq" id="WP_190251147.1">
    <property type="nucleotide sequence ID" value="NZ_BMPI01000016.1"/>
</dbReference>
<gene>
    <name evidence="2" type="ORF">GCM10007977_037510</name>
</gene>
<name>A0A917TQ03_9ACTN</name>
<evidence type="ECO:0000313" key="3">
    <source>
        <dbReference type="Proteomes" id="UP000642070"/>
    </source>
</evidence>
<feature type="region of interest" description="Disordered" evidence="1">
    <location>
        <begin position="283"/>
        <end position="305"/>
    </location>
</feature>
<feature type="region of interest" description="Disordered" evidence="1">
    <location>
        <begin position="395"/>
        <end position="414"/>
    </location>
</feature>
<comment type="caution">
    <text evidence="2">The sequence shown here is derived from an EMBL/GenBank/DDBJ whole genome shotgun (WGS) entry which is preliminary data.</text>
</comment>
<evidence type="ECO:0000313" key="2">
    <source>
        <dbReference type="EMBL" id="GGM32642.1"/>
    </source>
</evidence>
<feature type="region of interest" description="Disordered" evidence="1">
    <location>
        <begin position="188"/>
        <end position="243"/>
    </location>
</feature>
<proteinExistence type="predicted"/>
<accession>A0A917TQ03</accession>
<evidence type="ECO:0008006" key="4">
    <source>
        <dbReference type="Google" id="ProtNLM"/>
    </source>
</evidence>
<keyword evidence="3" id="KW-1185">Reference proteome</keyword>